<protein>
    <submittedName>
        <fullName evidence="1">Uncharacterized protein</fullName>
    </submittedName>
</protein>
<dbReference type="KEGG" id="laj:A0128_03100"/>
<proteinExistence type="predicted"/>
<dbReference type="AlphaFoldDB" id="A0A1D7UTJ2"/>
<evidence type="ECO:0000313" key="2">
    <source>
        <dbReference type="Proteomes" id="UP000094197"/>
    </source>
</evidence>
<evidence type="ECO:0000313" key="1">
    <source>
        <dbReference type="EMBL" id="AOP32942.1"/>
    </source>
</evidence>
<sequence length="68" mass="8148">MIPNLLKDSEFDLDKIKFVRISLGTSRICFVRFKDSMIFKKTAVDKRLINGLEFGNRFKKIKYRFRLT</sequence>
<accession>A0A1D7UTJ2</accession>
<gene>
    <name evidence="1" type="ORF">A0128_03100</name>
</gene>
<organism evidence="1 2">
    <name type="scientific">Leptospira tipperaryensis</name>
    <dbReference type="NCBI Taxonomy" id="2564040"/>
    <lineage>
        <taxon>Bacteria</taxon>
        <taxon>Pseudomonadati</taxon>
        <taxon>Spirochaetota</taxon>
        <taxon>Spirochaetia</taxon>
        <taxon>Leptospirales</taxon>
        <taxon>Leptospiraceae</taxon>
        <taxon>Leptospira</taxon>
    </lineage>
</organism>
<name>A0A1D7UTJ2_9LEPT</name>
<dbReference type="Proteomes" id="UP000094197">
    <property type="component" value="Chromosome 1"/>
</dbReference>
<reference evidence="1 2" key="1">
    <citation type="submission" date="2016-04" db="EMBL/GenBank/DDBJ databases">
        <title>Complete genome seqeunce of Leptospira alstonii serovar Room22.</title>
        <authorList>
            <person name="Nally J.E."/>
            <person name="Bayles D.O."/>
            <person name="Hurley D."/>
            <person name="Fanning S."/>
            <person name="McMahon B.J."/>
            <person name="Arent Z."/>
        </authorList>
    </citation>
    <scope>NUCLEOTIDE SEQUENCE [LARGE SCALE GENOMIC DNA]</scope>
    <source>
        <strain evidence="1 2">GWTS #1</strain>
    </source>
</reference>
<keyword evidence="2" id="KW-1185">Reference proteome</keyword>
<dbReference type="EMBL" id="CP015217">
    <property type="protein sequence ID" value="AOP32942.1"/>
    <property type="molecule type" value="Genomic_DNA"/>
</dbReference>